<gene>
    <name evidence="2" type="ORF">WKW82_26225</name>
</gene>
<proteinExistence type="predicted"/>
<evidence type="ECO:0000313" key="2">
    <source>
        <dbReference type="EMBL" id="MEJ8850168.1"/>
    </source>
</evidence>
<evidence type="ECO:0000313" key="3">
    <source>
        <dbReference type="Proteomes" id="UP001385892"/>
    </source>
</evidence>
<keyword evidence="3" id="KW-1185">Reference proteome</keyword>
<evidence type="ECO:0000256" key="1">
    <source>
        <dbReference type="SAM" id="MobiDB-lite"/>
    </source>
</evidence>
<evidence type="ECO:0008006" key="4">
    <source>
        <dbReference type="Google" id="ProtNLM"/>
    </source>
</evidence>
<sequence length="373" mass="40150">MPMFSVNRLGIHFAQAGVLQTGGAEPYCSFARRTEARCITFCIAAFAAGSCAAQASKCTLTGEPKTLPLFRVTEGAETKYEGNEAQAGCDYSAHRLAIENGGGRVDKCELAKDGDRLWITFRRSKTEGDVERYLMPISSWTMKVCGVHLAIRPQVEAAVKAKVAADPGYNQMIEEIFGKPAPNVTIIVQAPSNKSQIADESDEPESALRPLTREQADARNRGARARVSEPQPSTLAPLPGPETPRRLAVIGAPEASSERVNLGRIELTDCSRLEANQGYNAVWRTARQETILYATFNGTDPAIAAVKATIADCMKIGIAACGLSSAITNPAACYPSFKTAFFTCLTTNVRDGTLPQKIVNSLGSLNTETVCHW</sequence>
<dbReference type="Proteomes" id="UP001385892">
    <property type="component" value="Unassembled WGS sequence"/>
</dbReference>
<dbReference type="EMBL" id="JBBKZT010000013">
    <property type="protein sequence ID" value="MEJ8850168.1"/>
    <property type="molecule type" value="Genomic_DNA"/>
</dbReference>
<comment type="caution">
    <text evidence="2">The sequence shown here is derived from an EMBL/GenBank/DDBJ whole genome shotgun (WGS) entry which is preliminary data.</text>
</comment>
<organism evidence="2 3">
    <name type="scientific">Variovorax rhizosphaerae</name>
    <dbReference type="NCBI Taxonomy" id="1836200"/>
    <lineage>
        <taxon>Bacteria</taxon>
        <taxon>Pseudomonadati</taxon>
        <taxon>Pseudomonadota</taxon>
        <taxon>Betaproteobacteria</taxon>
        <taxon>Burkholderiales</taxon>
        <taxon>Comamonadaceae</taxon>
        <taxon>Variovorax</taxon>
    </lineage>
</organism>
<dbReference type="RefSeq" id="WP_340345406.1">
    <property type="nucleotide sequence ID" value="NZ_JBBKZT010000013.1"/>
</dbReference>
<reference evidence="2 3" key="1">
    <citation type="submission" date="2024-03" db="EMBL/GenBank/DDBJ databases">
        <title>Novel species of the genus Variovorax.</title>
        <authorList>
            <person name="Liu Q."/>
            <person name="Xin Y.-H."/>
        </authorList>
    </citation>
    <scope>NUCLEOTIDE SEQUENCE [LARGE SCALE GENOMIC DNA]</scope>
    <source>
        <strain evidence="2 3">KACC 18900</strain>
    </source>
</reference>
<feature type="region of interest" description="Disordered" evidence="1">
    <location>
        <begin position="192"/>
        <end position="245"/>
    </location>
</feature>
<protein>
    <recommendedName>
        <fullName evidence="4">DUF4189 domain-containing protein</fullName>
    </recommendedName>
</protein>
<feature type="compositionally biased region" description="Basic and acidic residues" evidence="1">
    <location>
        <begin position="211"/>
        <end position="220"/>
    </location>
</feature>
<accession>A0ABU8WRM2</accession>
<name>A0ABU8WRM2_9BURK</name>